<dbReference type="InterPro" id="IPR029071">
    <property type="entry name" value="Ubiquitin-like_domsf"/>
</dbReference>
<dbReference type="InterPro" id="IPR050158">
    <property type="entry name" value="Ubiquitin_ubiquitin-like"/>
</dbReference>
<gene>
    <name evidence="11" type="ORF">NCGR_LOCUS3283</name>
</gene>
<dbReference type="InterPro" id="IPR019956">
    <property type="entry name" value="Ubiquitin_dom"/>
</dbReference>
<keyword evidence="8" id="KW-0687">Ribonucleoprotein</keyword>
<keyword evidence="4" id="KW-1017">Isopeptide bond</keyword>
<dbReference type="InterPro" id="IPR011332">
    <property type="entry name" value="Ribosomal_zn-bd"/>
</dbReference>
<evidence type="ECO:0000256" key="8">
    <source>
        <dbReference type="ARBA" id="ARBA00023274"/>
    </source>
</evidence>
<dbReference type="EMBL" id="CAJGYO010000001">
    <property type="protein sequence ID" value="CAD6205452.1"/>
    <property type="molecule type" value="Genomic_DNA"/>
</dbReference>
<organism evidence="11 12">
    <name type="scientific">Miscanthus lutarioriparius</name>
    <dbReference type="NCBI Taxonomy" id="422564"/>
    <lineage>
        <taxon>Eukaryota</taxon>
        <taxon>Viridiplantae</taxon>
        <taxon>Streptophyta</taxon>
        <taxon>Embryophyta</taxon>
        <taxon>Tracheophyta</taxon>
        <taxon>Spermatophyta</taxon>
        <taxon>Magnoliopsida</taxon>
        <taxon>Liliopsida</taxon>
        <taxon>Poales</taxon>
        <taxon>Poaceae</taxon>
        <taxon>PACMAD clade</taxon>
        <taxon>Panicoideae</taxon>
        <taxon>Andropogonodae</taxon>
        <taxon>Andropogoneae</taxon>
        <taxon>Saccharinae</taxon>
        <taxon>Miscanthus</taxon>
    </lineage>
</organism>
<feature type="domain" description="Ubiquitin-like" evidence="10">
    <location>
        <begin position="1"/>
        <end position="75"/>
    </location>
</feature>
<evidence type="ECO:0000313" key="12">
    <source>
        <dbReference type="Proteomes" id="UP000604825"/>
    </source>
</evidence>
<dbReference type="Gene3D" id="6.20.50.150">
    <property type="match status" value="1"/>
</dbReference>
<dbReference type="GO" id="GO:0003735">
    <property type="term" value="F:structural constituent of ribosome"/>
    <property type="evidence" value="ECO:0007669"/>
    <property type="project" value="InterPro"/>
</dbReference>
<dbReference type="OrthoDB" id="1649877at2759"/>
<dbReference type="Pfam" id="PF00240">
    <property type="entry name" value="ubiquitin"/>
    <property type="match status" value="1"/>
</dbReference>
<reference evidence="11" key="1">
    <citation type="submission" date="2020-10" db="EMBL/GenBank/DDBJ databases">
        <authorList>
            <person name="Han B."/>
            <person name="Lu T."/>
            <person name="Zhao Q."/>
            <person name="Huang X."/>
            <person name="Zhao Y."/>
        </authorList>
    </citation>
    <scope>NUCLEOTIDE SEQUENCE</scope>
</reference>
<dbReference type="GO" id="GO:0008270">
    <property type="term" value="F:zinc ion binding"/>
    <property type="evidence" value="ECO:0007669"/>
    <property type="project" value="UniProtKB-KW"/>
</dbReference>
<keyword evidence="12" id="KW-1185">Reference proteome</keyword>
<keyword evidence="5" id="KW-0863">Zinc-finger</keyword>
<evidence type="ECO:0000313" key="11">
    <source>
        <dbReference type="EMBL" id="CAD6205452.1"/>
    </source>
</evidence>
<dbReference type="AlphaFoldDB" id="A0A811MIV5"/>
<dbReference type="PANTHER" id="PTHR10666">
    <property type="entry name" value="UBIQUITIN"/>
    <property type="match status" value="1"/>
</dbReference>
<name>A0A811MIV5_9POAL</name>
<dbReference type="FunFam" id="3.10.20.90:FF:000160">
    <property type="entry name" value="Polyubiquitin-C"/>
    <property type="match status" value="1"/>
</dbReference>
<accession>A0A811MIV5</accession>
<dbReference type="GO" id="GO:0006412">
    <property type="term" value="P:translation"/>
    <property type="evidence" value="ECO:0007669"/>
    <property type="project" value="InterPro"/>
</dbReference>
<dbReference type="SUPFAM" id="SSF57829">
    <property type="entry name" value="Zn-binding ribosomal proteins"/>
    <property type="match status" value="1"/>
</dbReference>
<evidence type="ECO:0000256" key="5">
    <source>
        <dbReference type="ARBA" id="ARBA00022771"/>
    </source>
</evidence>
<dbReference type="GO" id="GO:1990904">
    <property type="term" value="C:ribonucleoprotein complex"/>
    <property type="evidence" value="ECO:0007669"/>
    <property type="project" value="UniProtKB-KW"/>
</dbReference>
<dbReference type="SMART" id="SM01402">
    <property type="entry name" value="Ribosomal_S27"/>
    <property type="match status" value="1"/>
</dbReference>
<dbReference type="SMART" id="SM00213">
    <property type="entry name" value="UBQ"/>
    <property type="match status" value="1"/>
</dbReference>
<dbReference type="PRINTS" id="PR00348">
    <property type="entry name" value="UBIQUITIN"/>
</dbReference>
<comment type="similarity">
    <text evidence="3">In the C-terminal section; belongs to the eukaryotic ribosomal protein eS31 family.</text>
</comment>
<dbReference type="SUPFAM" id="SSF54236">
    <property type="entry name" value="Ubiquitin-like"/>
    <property type="match status" value="1"/>
</dbReference>
<keyword evidence="5" id="KW-0479">Metal-binding</keyword>
<evidence type="ECO:0000256" key="1">
    <source>
        <dbReference type="ARBA" id="ARBA00002225"/>
    </source>
</evidence>
<keyword evidence="7" id="KW-0689">Ribosomal protein</keyword>
<proteinExistence type="inferred from homology"/>
<keyword evidence="6" id="KW-0862">Zinc</keyword>
<evidence type="ECO:0000259" key="10">
    <source>
        <dbReference type="PROSITE" id="PS50053"/>
    </source>
</evidence>
<dbReference type="InterPro" id="IPR000626">
    <property type="entry name" value="Ubiquitin-like_dom"/>
</dbReference>
<dbReference type="GO" id="GO:0005840">
    <property type="term" value="C:ribosome"/>
    <property type="evidence" value="ECO:0007669"/>
    <property type="project" value="UniProtKB-KW"/>
</dbReference>
<evidence type="ECO:0000256" key="6">
    <source>
        <dbReference type="ARBA" id="ARBA00022833"/>
    </source>
</evidence>
<protein>
    <recommendedName>
        <fullName evidence="10">Ubiquitin-like domain-containing protein</fullName>
    </recommendedName>
</protein>
<evidence type="ECO:0000256" key="7">
    <source>
        <dbReference type="ARBA" id="ARBA00022980"/>
    </source>
</evidence>
<comment type="function">
    <text evidence="1">Component of the 40S subunit of the ribosome.</text>
</comment>
<dbReference type="InterPro" id="IPR002906">
    <property type="entry name" value="Ribosomal_eS31"/>
</dbReference>
<dbReference type="GO" id="GO:0003729">
    <property type="term" value="F:mRNA binding"/>
    <property type="evidence" value="ECO:0007669"/>
    <property type="project" value="UniProtKB-ARBA"/>
</dbReference>
<sequence length="159" mass="17492">MQLFVRSLTRTITLEVEPSDTVASVKAKVQGIEGIPPDEQRLIFAGKQLKDGPTLADYNIHMEDMLNLCLRLLGGGKKRKKTTFTTPKKGKHEHKNAGLDAVLGRYRVDEATGKVERLRKECPNTECGPGVFMAAHADRHACGRCGLTYVVENQSVADS</sequence>
<dbReference type="Proteomes" id="UP000604825">
    <property type="component" value="Unassembled WGS sequence"/>
</dbReference>
<evidence type="ECO:0000256" key="4">
    <source>
        <dbReference type="ARBA" id="ARBA00022499"/>
    </source>
</evidence>
<evidence type="ECO:0000256" key="3">
    <source>
        <dbReference type="ARBA" id="ARBA00009891"/>
    </source>
</evidence>
<comment type="similarity">
    <text evidence="2">In the N-terminal section; belongs to the ubiquitin family.</text>
</comment>
<dbReference type="InterPro" id="IPR038582">
    <property type="entry name" value="Ribosomal_eS31_euk-type_sf"/>
</dbReference>
<dbReference type="Pfam" id="PF01599">
    <property type="entry name" value="Ribosomal_S27"/>
    <property type="match status" value="1"/>
</dbReference>
<dbReference type="Gene3D" id="3.10.20.90">
    <property type="entry name" value="Phosphatidylinositol 3-kinase Catalytic Subunit, Chain A, domain 1"/>
    <property type="match status" value="1"/>
</dbReference>
<dbReference type="PROSITE" id="PS50053">
    <property type="entry name" value="UBIQUITIN_2"/>
    <property type="match status" value="1"/>
</dbReference>
<evidence type="ECO:0000256" key="2">
    <source>
        <dbReference type="ARBA" id="ARBA00008373"/>
    </source>
</evidence>
<comment type="caution">
    <text evidence="11">The sequence shown here is derived from an EMBL/GenBank/DDBJ whole genome shotgun (WGS) entry which is preliminary data.</text>
</comment>
<evidence type="ECO:0000256" key="9">
    <source>
        <dbReference type="ARBA" id="ARBA00035123"/>
    </source>
</evidence>
<comment type="subunit">
    <text evidence="9">Part of the 40S ribosomal subunit.</text>
</comment>